<dbReference type="Pfam" id="PF01161">
    <property type="entry name" value="PBP"/>
    <property type="match status" value="1"/>
</dbReference>
<dbReference type="InterPro" id="IPR036610">
    <property type="entry name" value="PEBP-like_sf"/>
</dbReference>
<dbReference type="SUPFAM" id="SSF49777">
    <property type="entry name" value="PEBP-like"/>
    <property type="match status" value="1"/>
</dbReference>
<dbReference type="EMBL" id="GL996499">
    <property type="protein sequence ID" value="EGW35820.1"/>
    <property type="molecule type" value="Genomic_DNA"/>
</dbReference>
<dbReference type="Proteomes" id="UP000000709">
    <property type="component" value="Unassembled WGS sequence"/>
</dbReference>
<evidence type="ECO:0000313" key="2">
    <source>
        <dbReference type="Proteomes" id="UP000000709"/>
    </source>
</evidence>
<evidence type="ECO:0008006" key="3">
    <source>
        <dbReference type="Google" id="ProtNLM"/>
    </source>
</evidence>
<dbReference type="InterPro" id="IPR005247">
    <property type="entry name" value="YbhB_YbcL/LppC-like"/>
</dbReference>
<protein>
    <recommendedName>
        <fullName evidence="3">PEBP family protein</fullName>
    </recommendedName>
</protein>
<dbReference type="KEGG" id="spaa:SPAPADRAFT_59025"/>
<dbReference type="InParanoid" id="G3AF44"/>
<dbReference type="Gene3D" id="3.90.280.10">
    <property type="entry name" value="PEBP-like"/>
    <property type="match status" value="1"/>
</dbReference>
<organism evidence="2">
    <name type="scientific">Spathaspora passalidarum (strain NRRL Y-27907 / 11-Y1)</name>
    <dbReference type="NCBI Taxonomy" id="619300"/>
    <lineage>
        <taxon>Eukaryota</taxon>
        <taxon>Fungi</taxon>
        <taxon>Dikarya</taxon>
        <taxon>Ascomycota</taxon>
        <taxon>Saccharomycotina</taxon>
        <taxon>Pichiomycetes</taxon>
        <taxon>Debaryomycetaceae</taxon>
        <taxon>Spathaspora</taxon>
    </lineage>
</organism>
<keyword evidence="2" id="KW-1185">Reference proteome</keyword>
<evidence type="ECO:0000313" key="1">
    <source>
        <dbReference type="EMBL" id="EGW35820.1"/>
    </source>
</evidence>
<gene>
    <name evidence="1" type="ORF">SPAPADRAFT_59025</name>
</gene>
<dbReference type="OMA" id="CEDLDPP"/>
<dbReference type="InterPro" id="IPR008914">
    <property type="entry name" value="PEBP"/>
</dbReference>
<name>G3AF44_SPAPN</name>
<dbReference type="AlphaFoldDB" id="G3AF44"/>
<dbReference type="CDD" id="cd00865">
    <property type="entry name" value="PEBP_bact_arch"/>
    <property type="match status" value="1"/>
</dbReference>
<dbReference type="OrthoDB" id="4025491at2759"/>
<dbReference type="eggNOG" id="ENOG502SQR1">
    <property type="taxonomic scope" value="Eukaryota"/>
</dbReference>
<dbReference type="HOGENOM" id="CLU_083918_3_2_1"/>
<sequence length="199" mass="22146">MSSFLARWIGYLLYNFRGRDHGLAVRLLNLEDQNPEIELTSAVFNDNDYMPLSSAGTGVGDNLSPELKIVLPSGDSATGSLVLVCQDLDAPLPNPITHLFAYDIPTNKTEFKQGDLNETDTPEGFKFGSGAFGRVGYIGPRPIPCHGDHRYIFQVFAINEKATKEFRELDTRPDLSRAIEIMKDNVISYGKLTGLYKRD</sequence>
<reference evidence="1 2" key="1">
    <citation type="journal article" date="2011" name="Proc. Natl. Acad. Sci. U.S.A.">
        <title>Comparative genomics of xylose-fermenting fungi for enhanced biofuel production.</title>
        <authorList>
            <person name="Wohlbach D.J."/>
            <person name="Kuo A."/>
            <person name="Sato T.K."/>
            <person name="Potts K.M."/>
            <person name="Salamov A.A."/>
            <person name="LaButti K.M."/>
            <person name="Sun H."/>
            <person name="Clum A."/>
            <person name="Pangilinan J.L."/>
            <person name="Lindquist E.A."/>
            <person name="Lucas S."/>
            <person name="Lapidus A."/>
            <person name="Jin M."/>
            <person name="Gunawan C."/>
            <person name="Balan V."/>
            <person name="Dale B.E."/>
            <person name="Jeffries T.W."/>
            <person name="Zinkel R."/>
            <person name="Barry K.W."/>
            <person name="Grigoriev I.V."/>
            <person name="Gasch A.P."/>
        </authorList>
    </citation>
    <scope>NUCLEOTIDE SEQUENCE [LARGE SCALE GENOMIC DNA]</scope>
    <source>
        <strain evidence="2">NRRL Y-27907 / 11-Y1</strain>
    </source>
</reference>
<accession>G3AF44</accession>
<dbReference type="RefSeq" id="XP_007373232.1">
    <property type="nucleotide sequence ID" value="XM_007373170.1"/>
</dbReference>
<proteinExistence type="predicted"/>
<dbReference type="GeneID" id="18872726"/>